<dbReference type="AlphaFoldDB" id="A0A367XYF6"/>
<evidence type="ECO:0000256" key="8">
    <source>
        <dbReference type="ARBA" id="ARBA00050025"/>
    </source>
</evidence>
<evidence type="ECO:0000256" key="1">
    <source>
        <dbReference type="ARBA" id="ARBA00004141"/>
    </source>
</evidence>
<evidence type="ECO:0000256" key="3">
    <source>
        <dbReference type="ARBA" id="ARBA00022448"/>
    </source>
</evidence>
<dbReference type="GO" id="GO:0005886">
    <property type="term" value="C:plasma membrane"/>
    <property type="evidence" value="ECO:0007669"/>
    <property type="project" value="UniProtKB-SubCell"/>
</dbReference>
<keyword evidence="4 9" id="KW-0812">Transmembrane</keyword>
<name>A0A367XYF6_9MICO</name>
<feature type="transmembrane region" description="Helical" evidence="9">
    <location>
        <begin position="359"/>
        <end position="379"/>
    </location>
</feature>
<evidence type="ECO:0000259" key="10">
    <source>
        <dbReference type="Pfam" id="PF00909"/>
    </source>
</evidence>
<protein>
    <recommendedName>
        <fullName evidence="8 9">Ammonium transporter</fullName>
    </recommendedName>
</protein>
<feature type="transmembrane region" description="Helical" evidence="9">
    <location>
        <begin position="230"/>
        <end position="250"/>
    </location>
</feature>
<gene>
    <name evidence="11" type="ORF">DTO57_10740</name>
</gene>
<dbReference type="RefSeq" id="WP_114118227.1">
    <property type="nucleotide sequence ID" value="NZ_BMHU01000002.1"/>
</dbReference>
<dbReference type="InterPro" id="IPR018047">
    <property type="entry name" value="Ammonium_transpt_CS"/>
</dbReference>
<accession>A0A367XYF6</accession>
<keyword evidence="3 9" id="KW-0813">Transport</keyword>
<feature type="transmembrane region" description="Helical" evidence="9">
    <location>
        <begin position="262"/>
        <end position="279"/>
    </location>
</feature>
<reference evidence="11 12" key="1">
    <citation type="submission" date="2018-07" db="EMBL/GenBank/DDBJ databases">
        <title>Microbacterium endoborsara sp. nov., a novel actinobacterium isolated from Borszczowia aralocaspica.</title>
        <authorList>
            <person name="An D."/>
        </authorList>
    </citation>
    <scope>NUCLEOTIDE SEQUENCE [LARGE SCALE GENOMIC DNA]</scope>
    <source>
        <strain evidence="11 12">C1.15228</strain>
    </source>
</reference>
<dbReference type="InterPro" id="IPR029020">
    <property type="entry name" value="Ammonium/urea_transptr"/>
</dbReference>
<evidence type="ECO:0000256" key="5">
    <source>
        <dbReference type="ARBA" id="ARBA00022989"/>
    </source>
</evidence>
<comment type="similarity">
    <text evidence="2 9">Belongs to the ammonia transporter channel (TC 1.A.11.2) family.</text>
</comment>
<dbReference type="OrthoDB" id="9814202at2"/>
<evidence type="ECO:0000256" key="7">
    <source>
        <dbReference type="ARBA" id="ARBA00023177"/>
    </source>
</evidence>
<dbReference type="PANTHER" id="PTHR43029">
    <property type="entry name" value="AMMONIUM TRANSPORTER MEP2"/>
    <property type="match status" value="1"/>
</dbReference>
<proteinExistence type="inferred from homology"/>
<organism evidence="11 12">
    <name type="scientific">Microbacterium sorbitolivorans</name>
    <dbReference type="NCBI Taxonomy" id="1867410"/>
    <lineage>
        <taxon>Bacteria</taxon>
        <taxon>Bacillati</taxon>
        <taxon>Actinomycetota</taxon>
        <taxon>Actinomycetes</taxon>
        <taxon>Micrococcales</taxon>
        <taxon>Microbacteriaceae</taxon>
        <taxon>Microbacterium</taxon>
    </lineage>
</organism>
<evidence type="ECO:0000313" key="12">
    <source>
        <dbReference type="Proteomes" id="UP000253508"/>
    </source>
</evidence>
<dbReference type="PROSITE" id="PS01219">
    <property type="entry name" value="AMMONIUM_TRANSP"/>
    <property type="match status" value="1"/>
</dbReference>
<evidence type="ECO:0000256" key="9">
    <source>
        <dbReference type="RuleBase" id="RU362002"/>
    </source>
</evidence>
<feature type="transmembrane region" description="Helical" evidence="9">
    <location>
        <begin position="167"/>
        <end position="188"/>
    </location>
</feature>
<dbReference type="PANTHER" id="PTHR43029:SF10">
    <property type="entry name" value="AMMONIUM TRANSPORTER MEP2"/>
    <property type="match status" value="1"/>
</dbReference>
<evidence type="ECO:0000256" key="4">
    <source>
        <dbReference type="ARBA" id="ARBA00022692"/>
    </source>
</evidence>
<comment type="subcellular location">
    <subcellularLocation>
        <location evidence="9">Cell membrane</location>
        <topology evidence="9">Multi-pass membrane protein</topology>
    </subcellularLocation>
    <subcellularLocation>
        <location evidence="1">Membrane</location>
        <topology evidence="1">Multi-pass membrane protein</topology>
    </subcellularLocation>
</comment>
<dbReference type="Gene3D" id="1.10.3430.10">
    <property type="entry name" value="Ammonium transporter AmtB like domains"/>
    <property type="match status" value="1"/>
</dbReference>
<feature type="transmembrane region" description="Helical" evidence="9">
    <location>
        <begin position="39"/>
        <end position="57"/>
    </location>
</feature>
<dbReference type="InterPro" id="IPR024041">
    <property type="entry name" value="NH4_transpt_AmtB-like_dom"/>
</dbReference>
<comment type="caution">
    <text evidence="11">The sequence shown here is derived from an EMBL/GenBank/DDBJ whole genome shotgun (WGS) entry which is preliminary data.</text>
</comment>
<feature type="transmembrane region" description="Helical" evidence="9">
    <location>
        <begin position="200"/>
        <end position="218"/>
    </location>
</feature>
<keyword evidence="5 9" id="KW-1133">Transmembrane helix</keyword>
<evidence type="ECO:0000313" key="11">
    <source>
        <dbReference type="EMBL" id="RCK58624.1"/>
    </source>
</evidence>
<feature type="transmembrane region" description="Helical" evidence="9">
    <location>
        <begin position="317"/>
        <end position="339"/>
    </location>
</feature>
<dbReference type="NCBIfam" id="TIGR00836">
    <property type="entry name" value="amt"/>
    <property type="match status" value="1"/>
</dbReference>
<keyword evidence="7 9" id="KW-0924">Ammonia transport</keyword>
<evidence type="ECO:0000256" key="6">
    <source>
        <dbReference type="ARBA" id="ARBA00023136"/>
    </source>
</evidence>
<keyword evidence="6 9" id="KW-0472">Membrane</keyword>
<dbReference type="Pfam" id="PF00909">
    <property type="entry name" value="Ammonium_transp"/>
    <property type="match status" value="1"/>
</dbReference>
<feature type="transmembrane region" description="Helical" evidence="9">
    <location>
        <begin position="94"/>
        <end position="112"/>
    </location>
</feature>
<dbReference type="Proteomes" id="UP000253508">
    <property type="component" value="Unassembled WGS sequence"/>
</dbReference>
<evidence type="ECO:0000256" key="2">
    <source>
        <dbReference type="ARBA" id="ARBA00005887"/>
    </source>
</evidence>
<feature type="transmembrane region" description="Helical" evidence="9">
    <location>
        <begin position="285"/>
        <end position="305"/>
    </location>
</feature>
<dbReference type="EMBL" id="QORO01000003">
    <property type="protein sequence ID" value="RCK58624.1"/>
    <property type="molecule type" value="Genomic_DNA"/>
</dbReference>
<dbReference type="InterPro" id="IPR001905">
    <property type="entry name" value="Ammonium_transpt"/>
</dbReference>
<dbReference type="GO" id="GO:0008519">
    <property type="term" value="F:ammonium channel activity"/>
    <property type="evidence" value="ECO:0007669"/>
    <property type="project" value="InterPro"/>
</dbReference>
<feature type="transmembrane region" description="Helical" evidence="9">
    <location>
        <begin position="124"/>
        <end position="147"/>
    </location>
</feature>
<sequence>MPAADLAWMLAAFALVLLMFPGLALFYGGMMKGRNALNMFMMVMGSMAITAVVYVAFGHGLVVGDSVGGLGLIGNPLEYAGWNAFTADDGSDSAYWGAFYTLFAAISIGIVASGAAGRMRFGSWLVFSALWVVLVYAPLGHWVFAFSDEETGVVGGWMRNVLGLHDYAGGTAVHMNAGASALALAAVLGPRRTSHGRPHNISLVLLGAGLLFAGWIGFNGGTAAGANFLAGYVTFTTLLAALGGGLGFALIEHYRDGQATMLGFATGLIAGLVGITPTADAVTPLASLPLGLVCGAVVAWAITWMRRRKVDDALDAFAVHGIGGIVGTYLAVLFASSAAPAGLSGIVFGGDPMLAVTETIAIAVTLAYSFGVTYAIAWVMNKIHPIRVTAKEEAIGLDRALHAETAYDFDRI</sequence>
<feature type="transmembrane region" description="Helical" evidence="9">
    <location>
        <begin position="6"/>
        <end position="27"/>
    </location>
</feature>
<dbReference type="SUPFAM" id="SSF111352">
    <property type="entry name" value="Ammonium transporter"/>
    <property type="match status" value="1"/>
</dbReference>
<feature type="domain" description="Ammonium transporter AmtB-like" evidence="10">
    <location>
        <begin position="7"/>
        <end position="407"/>
    </location>
</feature>
<keyword evidence="12" id="KW-1185">Reference proteome</keyword>